<accession>A0A0C9ZDU6</accession>
<dbReference type="HOGENOM" id="CLU_159702_0_0_1"/>
<dbReference type="AlphaFoldDB" id="A0A0C9ZDU6"/>
<keyword evidence="2" id="KW-1185">Reference proteome</keyword>
<dbReference type="OrthoDB" id="2647662at2759"/>
<feature type="non-terminal residue" evidence="1">
    <location>
        <position position="120"/>
    </location>
</feature>
<dbReference type="Proteomes" id="UP000054485">
    <property type="component" value="Unassembled WGS sequence"/>
</dbReference>
<feature type="non-terminal residue" evidence="1">
    <location>
        <position position="1"/>
    </location>
</feature>
<sequence length="120" mass="14334">FEAWIKAMRGRVTGGHTIVAEPTRTQNVDGDVYLYYLVAPDAEVIGWIEALDGTLLFRECHFARQWNHKRLELEAQFWKHVEFFPRDYKLDHGRVKKLRIELNWFYTGRFCCVMILNRLT</sequence>
<organism evidence="1 2">
    <name type="scientific">Suillus luteus UH-Slu-Lm8-n1</name>
    <dbReference type="NCBI Taxonomy" id="930992"/>
    <lineage>
        <taxon>Eukaryota</taxon>
        <taxon>Fungi</taxon>
        <taxon>Dikarya</taxon>
        <taxon>Basidiomycota</taxon>
        <taxon>Agaricomycotina</taxon>
        <taxon>Agaricomycetes</taxon>
        <taxon>Agaricomycetidae</taxon>
        <taxon>Boletales</taxon>
        <taxon>Suillineae</taxon>
        <taxon>Suillaceae</taxon>
        <taxon>Suillus</taxon>
    </lineage>
</organism>
<name>A0A0C9ZDU6_9AGAM</name>
<evidence type="ECO:0000313" key="2">
    <source>
        <dbReference type="Proteomes" id="UP000054485"/>
    </source>
</evidence>
<evidence type="ECO:0000313" key="1">
    <source>
        <dbReference type="EMBL" id="KIK35675.1"/>
    </source>
</evidence>
<proteinExistence type="predicted"/>
<reference evidence="1 2" key="1">
    <citation type="submission" date="2014-04" db="EMBL/GenBank/DDBJ databases">
        <authorList>
            <consortium name="DOE Joint Genome Institute"/>
            <person name="Kuo A."/>
            <person name="Ruytinx J."/>
            <person name="Rineau F."/>
            <person name="Colpaert J."/>
            <person name="Kohler A."/>
            <person name="Nagy L.G."/>
            <person name="Floudas D."/>
            <person name="Copeland A."/>
            <person name="Barry K.W."/>
            <person name="Cichocki N."/>
            <person name="Veneault-Fourrey C."/>
            <person name="LaButti K."/>
            <person name="Lindquist E.A."/>
            <person name="Lipzen A."/>
            <person name="Lundell T."/>
            <person name="Morin E."/>
            <person name="Murat C."/>
            <person name="Sun H."/>
            <person name="Tunlid A."/>
            <person name="Henrissat B."/>
            <person name="Grigoriev I.V."/>
            <person name="Hibbett D.S."/>
            <person name="Martin F."/>
            <person name="Nordberg H.P."/>
            <person name="Cantor M.N."/>
            <person name="Hua S.X."/>
        </authorList>
    </citation>
    <scope>NUCLEOTIDE SEQUENCE [LARGE SCALE GENOMIC DNA]</scope>
    <source>
        <strain evidence="1 2">UH-Slu-Lm8-n1</strain>
    </source>
</reference>
<reference evidence="2" key="2">
    <citation type="submission" date="2015-01" db="EMBL/GenBank/DDBJ databases">
        <title>Evolutionary Origins and Diversification of the Mycorrhizal Mutualists.</title>
        <authorList>
            <consortium name="DOE Joint Genome Institute"/>
            <consortium name="Mycorrhizal Genomics Consortium"/>
            <person name="Kohler A."/>
            <person name="Kuo A."/>
            <person name="Nagy L.G."/>
            <person name="Floudas D."/>
            <person name="Copeland A."/>
            <person name="Barry K.W."/>
            <person name="Cichocki N."/>
            <person name="Veneault-Fourrey C."/>
            <person name="LaButti K."/>
            <person name="Lindquist E.A."/>
            <person name="Lipzen A."/>
            <person name="Lundell T."/>
            <person name="Morin E."/>
            <person name="Murat C."/>
            <person name="Riley R."/>
            <person name="Ohm R."/>
            <person name="Sun H."/>
            <person name="Tunlid A."/>
            <person name="Henrissat B."/>
            <person name="Grigoriev I.V."/>
            <person name="Hibbett D.S."/>
            <person name="Martin F."/>
        </authorList>
    </citation>
    <scope>NUCLEOTIDE SEQUENCE [LARGE SCALE GENOMIC DNA]</scope>
    <source>
        <strain evidence="2">UH-Slu-Lm8-n1</strain>
    </source>
</reference>
<dbReference type="EMBL" id="KN835599">
    <property type="protein sequence ID" value="KIK35675.1"/>
    <property type="molecule type" value="Genomic_DNA"/>
</dbReference>
<protein>
    <submittedName>
        <fullName evidence="1">Uncharacterized protein</fullName>
    </submittedName>
</protein>
<dbReference type="InParanoid" id="A0A0C9ZDU6"/>
<gene>
    <name evidence="1" type="ORF">CY34DRAFT_95696</name>
</gene>